<gene>
    <name evidence="5" type="ORF">B4U79_04019</name>
    <name evidence="4" type="ORF">B4U79_07886</name>
</gene>
<evidence type="ECO:0000256" key="1">
    <source>
        <dbReference type="ARBA" id="ARBA00001947"/>
    </source>
</evidence>
<keyword evidence="6" id="KW-1185">Reference proteome</keyword>
<dbReference type="InterPro" id="IPR007484">
    <property type="entry name" value="Peptidase_M28"/>
</dbReference>
<evidence type="ECO:0000313" key="6">
    <source>
        <dbReference type="Proteomes" id="UP000285301"/>
    </source>
</evidence>
<evidence type="ECO:0000259" key="3">
    <source>
        <dbReference type="Pfam" id="PF04389"/>
    </source>
</evidence>
<comment type="cofactor">
    <cofactor evidence="1">
        <name>Zn(2+)</name>
        <dbReference type="ChEBI" id="CHEBI:29105"/>
    </cofactor>
</comment>
<dbReference type="PANTHER" id="PTHR12147">
    <property type="entry name" value="METALLOPEPTIDASE M28 FAMILY MEMBER"/>
    <property type="match status" value="1"/>
</dbReference>
<comment type="caution">
    <text evidence="4">The sequence shown here is derived from an EMBL/GenBank/DDBJ whole genome shotgun (WGS) entry which is preliminary data.</text>
</comment>
<evidence type="ECO:0000313" key="4">
    <source>
        <dbReference type="EMBL" id="RWS00341.1"/>
    </source>
</evidence>
<organism evidence="4 6">
    <name type="scientific">Dinothrombium tinctorium</name>
    <dbReference type="NCBI Taxonomy" id="1965070"/>
    <lineage>
        <taxon>Eukaryota</taxon>
        <taxon>Metazoa</taxon>
        <taxon>Ecdysozoa</taxon>
        <taxon>Arthropoda</taxon>
        <taxon>Chelicerata</taxon>
        <taxon>Arachnida</taxon>
        <taxon>Acari</taxon>
        <taxon>Acariformes</taxon>
        <taxon>Trombidiformes</taxon>
        <taxon>Prostigmata</taxon>
        <taxon>Anystina</taxon>
        <taxon>Parasitengona</taxon>
        <taxon>Trombidioidea</taxon>
        <taxon>Trombidiidae</taxon>
        <taxon>Dinothrombium</taxon>
    </lineage>
</organism>
<evidence type="ECO:0000256" key="2">
    <source>
        <dbReference type="ARBA" id="ARBA00005634"/>
    </source>
</evidence>
<dbReference type="GO" id="GO:0006508">
    <property type="term" value="P:proteolysis"/>
    <property type="evidence" value="ECO:0007669"/>
    <property type="project" value="InterPro"/>
</dbReference>
<dbReference type="GO" id="GO:0008235">
    <property type="term" value="F:metalloexopeptidase activity"/>
    <property type="evidence" value="ECO:0007669"/>
    <property type="project" value="InterPro"/>
</dbReference>
<sequence>MSKNFREIFWQRRNHRFNERLKQYVRDKVIAKFKECGCDVFIQSFKKLPNQYNGINIIAVKNGLNRGKTGDEIILVGGHYDTVESSPGVDDNGSGMVAMLETARVLSSVQLKQTIMFVAFDLEEFGLLGSIAFVHDYLIPREIVKNGANFLGAFIIDMILRQEQAENSQKLPPKVGKAVPNAAAQIRANQNRGDFVAVWSRRGVDTELWQSLSKSWSQLQNPFRFKLIEFDSPLPLTIPTADELRRYDTFTRSDHSSFWYHKNANYSSTLNAVLLTDMGRTVERRVKTLLS</sequence>
<reference evidence="4 6" key="1">
    <citation type="journal article" date="2018" name="Gigascience">
        <title>Genomes of trombidid mites reveal novel predicted allergens and laterally-transferred genes associated with secondary metabolism.</title>
        <authorList>
            <person name="Dong X."/>
            <person name="Chaisiri K."/>
            <person name="Xia D."/>
            <person name="Armstrong S.D."/>
            <person name="Fang Y."/>
            <person name="Donnelly M.J."/>
            <person name="Kadowaki T."/>
            <person name="McGarry J.W."/>
            <person name="Darby A.C."/>
            <person name="Makepeace B.L."/>
        </authorList>
    </citation>
    <scope>NUCLEOTIDE SEQUENCE [LARGE SCALE GENOMIC DNA]</scope>
    <source>
        <strain evidence="4">UoL-WK</strain>
    </source>
</reference>
<dbReference type="OrthoDB" id="2214at2759"/>
<dbReference type="Pfam" id="PF04389">
    <property type="entry name" value="Peptidase_M28"/>
    <property type="match status" value="1"/>
</dbReference>
<feature type="domain" description="Peptidase M28" evidence="3">
    <location>
        <begin position="64"/>
        <end position="168"/>
    </location>
</feature>
<evidence type="ECO:0000313" key="5">
    <source>
        <dbReference type="EMBL" id="RWS00959.1"/>
    </source>
</evidence>
<dbReference type="InterPro" id="IPR045175">
    <property type="entry name" value="M28_fam"/>
</dbReference>
<proteinExistence type="inferred from homology"/>
<accession>A0A443QBD3</accession>
<protein>
    <recommendedName>
        <fullName evidence="3">Peptidase M28 domain-containing protein</fullName>
    </recommendedName>
</protein>
<comment type="similarity">
    <text evidence="2">Belongs to the peptidase M28 family. M28B subfamily.</text>
</comment>
<dbReference type="Proteomes" id="UP000285301">
    <property type="component" value="Unassembled WGS sequence"/>
</dbReference>
<dbReference type="Gene3D" id="3.40.630.10">
    <property type="entry name" value="Zn peptidases"/>
    <property type="match status" value="1"/>
</dbReference>
<name>A0A443QBD3_9ACAR</name>
<dbReference type="PANTHER" id="PTHR12147:SF26">
    <property type="entry name" value="PEPTIDASE M28 DOMAIN-CONTAINING PROTEIN"/>
    <property type="match status" value="1"/>
</dbReference>
<dbReference type="EMBL" id="NCKU01011709">
    <property type="protein sequence ID" value="RWS00341.1"/>
    <property type="molecule type" value="Genomic_DNA"/>
</dbReference>
<dbReference type="SUPFAM" id="SSF53187">
    <property type="entry name" value="Zn-dependent exopeptidases"/>
    <property type="match status" value="1"/>
</dbReference>
<reference evidence="4" key="2">
    <citation type="submission" date="2018-11" db="EMBL/GenBank/DDBJ databases">
        <title>Trombidioid mite genomics.</title>
        <authorList>
            <person name="Dong X."/>
        </authorList>
    </citation>
    <scope>NUCLEOTIDE SEQUENCE</scope>
    <source>
        <strain evidence="4">UoL-WK</strain>
    </source>
</reference>
<dbReference type="AlphaFoldDB" id="A0A443QBD3"/>
<dbReference type="EMBL" id="NCKU01010113">
    <property type="protein sequence ID" value="RWS00959.1"/>
    <property type="molecule type" value="Genomic_DNA"/>
</dbReference>